<dbReference type="EMBL" id="JANRMI010000004">
    <property type="protein sequence ID" value="MDG0817348.1"/>
    <property type="molecule type" value="Genomic_DNA"/>
</dbReference>
<evidence type="ECO:0000256" key="6">
    <source>
        <dbReference type="SAM" id="Phobius"/>
    </source>
</evidence>
<organism evidence="7 8">
    <name type="scientific">Bdellovibrio svalbardensis</name>
    <dbReference type="NCBI Taxonomy" id="2972972"/>
    <lineage>
        <taxon>Bacteria</taxon>
        <taxon>Pseudomonadati</taxon>
        <taxon>Bdellovibrionota</taxon>
        <taxon>Bdellovibrionia</taxon>
        <taxon>Bdellovibrionales</taxon>
        <taxon>Pseudobdellovibrionaceae</taxon>
        <taxon>Bdellovibrio</taxon>
    </lineage>
</organism>
<feature type="transmembrane region" description="Helical" evidence="6">
    <location>
        <begin position="81"/>
        <end position="101"/>
    </location>
</feature>
<feature type="transmembrane region" description="Helical" evidence="6">
    <location>
        <begin position="355"/>
        <end position="375"/>
    </location>
</feature>
<keyword evidence="8" id="KW-1185">Reference proteome</keyword>
<feature type="transmembrane region" description="Helical" evidence="6">
    <location>
        <begin position="324"/>
        <end position="343"/>
    </location>
</feature>
<feature type="transmembrane region" description="Helical" evidence="6">
    <location>
        <begin position="9"/>
        <end position="29"/>
    </location>
</feature>
<feature type="transmembrane region" description="Helical" evidence="6">
    <location>
        <begin position="251"/>
        <end position="269"/>
    </location>
</feature>
<name>A0ABT6DKL7_9BACT</name>
<feature type="transmembrane region" description="Helical" evidence="6">
    <location>
        <begin position="148"/>
        <end position="168"/>
    </location>
</feature>
<protein>
    <submittedName>
        <fullName evidence="7">Oligosaccharide flippase family protein</fullName>
    </submittedName>
</protein>
<proteinExistence type="predicted"/>
<gene>
    <name evidence="7" type="ORF">NWE73_13285</name>
</gene>
<dbReference type="Proteomes" id="UP001152321">
    <property type="component" value="Unassembled WGS sequence"/>
</dbReference>
<dbReference type="RefSeq" id="WP_277578826.1">
    <property type="nucleotide sequence ID" value="NZ_JANRMI010000004.1"/>
</dbReference>
<evidence type="ECO:0000256" key="4">
    <source>
        <dbReference type="ARBA" id="ARBA00022989"/>
    </source>
</evidence>
<keyword evidence="4 6" id="KW-1133">Transmembrane helix</keyword>
<evidence type="ECO:0000313" key="7">
    <source>
        <dbReference type="EMBL" id="MDG0817348.1"/>
    </source>
</evidence>
<sequence>MIRKIAGNVFIYGFVNGLKSLVPFIMLPILTRYILPAEYGVLNLTDTCILFLSPLLLLNVNGAISVEYFKLSGEDFKAYVLNALLVTLISFLLFCVVLFVVKDTLSGLIGIPSSLVLLLPLFTFLRVISSIVLVIYQASEKPLKFGIFSIFQTLVDFGLSYVFVVILGKGYLGRIAGIYGAFAASSVVGLVVLYKMDIFSKPKTLKFTKNILDFGLNLIPHSIGGVILAMADRLFISHYLGTEEVGFYSVAYQAGAVMLLLGTSVNQAWGPTLFKLLKKKEDWKTIKELTLAVGVGFVIFAGVVFALSDLIFKYLIAEKYLRAQVFFGYLLLGFLFQSLYFLFTNYLFFYNKTRILAVITFGGAVLNLILNYVLIQKYGTVGVAYSTAITWCCYFIFVAVTAMKLQKRQYGL</sequence>
<feature type="transmembrane region" description="Helical" evidence="6">
    <location>
        <begin position="381"/>
        <end position="403"/>
    </location>
</feature>
<dbReference type="InterPro" id="IPR002797">
    <property type="entry name" value="Polysacc_synth"/>
</dbReference>
<evidence type="ECO:0000313" key="8">
    <source>
        <dbReference type="Proteomes" id="UP001152321"/>
    </source>
</evidence>
<keyword evidence="3 6" id="KW-0812">Transmembrane</keyword>
<feature type="transmembrane region" description="Helical" evidence="6">
    <location>
        <begin position="113"/>
        <end position="136"/>
    </location>
</feature>
<comment type="caution">
    <text evidence="7">The sequence shown here is derived from an EMBL/GenBank/DDBJ whole genome shotgun (WGS) entry which is preliminary data.</text>
</comment>
<evidence type="ECO:0000256" key="1">
    <source>
        <dbReference type="ARBA" id="ARBA00004651"/>
    </source>
</evidence>
<dbReference type="PANTHER" id="PTHR30250">
    <property type="entry name" value="PST FAMILY PREDICTED COLANIC ACID TRANSPORTER"/>
    <property type="match status" value="1"/>
</dbReference>
<keyword evidence="5 6" id="KW-0472">Membrane</keyword>
<feature type="transmembrane region" description="Helical" evidence="6">
    <location>
        <begin position="174"/>
        <end position="194"/>
    </location>
</feature>
<dbReference type="PANTHER" id="PTHR30250:SF11">
    <property type="entry name" value="O-ANTIGEN TRANSPORTER-RELATED"/>
    <property type="match status" value="1"/>
</dbReference>
<keyword evidence="2" id="KW-1003">Cell membrane</keyword>
<reference evidence="7" key="1">
    <citation type="submission" date="2022-08" db="EMBL/GenBank/DDBJ databases">
        <title>Novel Bdellovibrio Species Isolated from Svalbard: Designation Bdellovibrio svalbardensis.</title>
        <authorList>
            <person name="Mitchell R.J."/>
            <person name="Choi S.Y."/>
        </authorList>
    </citation>
    <scope>NUCLEOTIDE SEQUENCE</scope>
    <source>
        <strain evidence="7">PAP01</strain>
    </source>
</reference>
<dbReference type="Pfam" id="PF01943">
    <property type="entry name" value="Polysacc_synt"/>
    <property type="match status" value="1"/>
</dbReference>
<feature type="transmembrane region" description="Helical" evidence="6">
    <location>
        <begin position="289"/>
        <end position="312"/>
    </location>
</feature>
<feature type="transmembrane region" description="Helical" evidence="6">
    <location>
        <begin position="214"/>
        <end position="231"/>
    </location>
</feature>
<accession>A0ABT6DKL7</accession>
<evidence type="ECO:0000256" key="2">
    <source>
        <dbReference type="ARBA" id="ARBA00022475"/>
    </source>
</evidence>
<evidence type="ECO:0000256" key="3">
    <source>
        <dbReference type="ARBA" id="ARBA00022692"/>
    </source>
</evidence>
<dbReference type="InterPro" id="IPR050833">
    <property type="entry name" value="Poly_Biosynth_Transport"/>
</dbReference>
<evidence type="ECO:0000256" key="5">
    <source>
        <dbReference type="ARBA" id="ARBA00023136"/>
    </source>
</evidence>
<feature type="transmembrane region" description="Helical" evidence="6">
    <location>
        <begin position="49"/>
        <end position="69"/>
    </location>
</feature>
<comment type="subcellular location">
    <subcellularLocation>
        <location evidence="1">Cell membrane</location>
        <topology evidence="1">Multi-pass membrane protein</topology>
    </subcellularLocation>
</comment>